<keyword evidence="2" id="KW-1185">Reference proteome</keyword>
<dbReference type="Proteomes" id="UP000001593">
    <property type="component" value="Unassembled WGS sequence"/>
</dbReference>
<dbReference type="eggNOG" id="KOG1177">
    <property type="taxonomic scope" value="Eukaryota"/>
</dbReference>
<reference evidence="1 2" key="1">
    <citation type="journal article" date="2007" name="Science">
        <title>Sea anemone genome reveals ancestral eumetazoan gene repertoire and genomic organization.</title>
        <authorList>
            <person name="Putnam N.H."/>
            <person name="Srivastava M."/>
            <person name="Hellsten U."/>
            <person name="Dirks B."/>
            <person name="Chapman J."/>
            <person name="Salamov A."/>
            <person name="Terry A."/>
            <person name="Shapiro H."/>
            <person name="Lindquist E."/>
            <person name="Kapitonov V.V."/>
            <person name="Jurka J."/>
            <person name="Genikhovich G."/>
            <person name="Grigoriev I.V."/>
            <person name="Lucas S.M."/>
            <person name="Steele R.E."/>
            <person name="Finnerty J.R."/>
            <person name="Technau U."/>
            <person name="Martindale M.Q."/>
            <person name="Rokhsar D.S."/>
        </authorList>
    </citation>
    <scope>NUCLEOTIDE SEQUENCE [LARGE SCALE GENOMIC DNA]</scope>
    <source>
        <strain evidence="2">CH2 X CH6</strain>
    </source>
</reference>
<dbReference type="HOGENOM" id="CLU_000022_17_3_1"/>
<dbReference type="InParanoid" id="A7T7Z8"/>
<dbReference type="InterPro" id="IPR042099">
    <property type="entry name" value="ANL_N_sf"/>
</dbReference>
<feature type="non-terminal residue" evidence="1">
    <location>
        <position position="118"/>
    </location>
</feature>
<dbReference type="Gene3D" id="3.40.50.12780">
    <property type="entry name" value="N-terminal domain of ligase-like"/>
    <property type="match status" value="1"/>
</dbReference>
<dbReference type="Gene3D" id="3.30.300.30">
    <property type="match status" value="1"/>
</dbReference>
<dbReference type="KEGG" id="nve:5498255"/>
<dbReference type="AlphaFoldDB" id="A7T7Z8"/>
<dbReference type="InterPro" id="IPR045851">
    <property type="entry name" value="AMP-bd_C_sf"/>
</dbReference>
<evidence type="ECO:0000313" key="2">
    <source>
        <dbReference type="Proteomes" id="UP000001593"/>
    </source>
</evidence>
<dbReference type="STRING" id="45351.A7T7Z8"/>
<evidence type="ECO:0000313" key="1">
    <source>
        <dbReference type="EMBL" id="EDO27898.1"/>
    </source>
</evidence>
<accession>A7T7Z8</accession>
<gene>
    <name evidence="1" type="ORF">NEMVEDRAFT_v1g46801</name>
</gene>
<dbReference type="PANTHER" id="PTHR42814">
    <property type="entry name" value="AMP-BINDING DOMAIN-CONTAINING PROTEIN"/>
    <property type="match status" value="1"/>
</dbReference>
<dbReference type="PANTHER" id="PTHR42814:SF3">
    <property type="entry name" value="BETA-N-ACETYLHEXOSAMINIDASE"/>
    <property type="match status" value="1"/>
</dbReference>
<sequence>EVKIVDANNKVVPRGEPGEICCRSECVFLGYLGNLEATSRAKSPQGWLHTEDLGTMDDQGMIEVIGRTSEIIKRATVKIFPGEIKAELLKNPLVADAIVIGVPDQRLHEEICACVVFR</sequence>
<dbReference type="EMBL" id="DS472414">
    <property type="protein sequence ID" value="EDO27898.1"/>
    <property type="molecule type" value="Genomic_DNA"/>
</dbReference>
<feature type="non-terminal residue" evidence="1">
    <location>
        <position position="1"/>
    </location>
</feature>
<dbReference type="SUPFAM" id="SSF56801">
    <property type="entry name" value="Acetyl-CoA synthetase-like"/>
    <property type="match status" value="1"/>
</dbReference>
<dbReference type="PhylomeDB" id="A7T7Z8"/>
<proteinExistence type="predicted"/>
<organism evidence="1 2">
    <name type="scientific">Nematostella vectensis</name>
    <name type="common">Starlet sea anemone</name>
    <dbReference type="NCBI Taxonomy" id="45351"/>
    <lineage>
        <taxon>Eukaryota</taxon>
        <taxon>Metazoa</taxon>
        <taxon>Cnidaria</taxon>
        <taxon>Anthozoa</taxon>
        <taxon>Hexacorallia</taxon>
        <taxon>Actiniaria</taxon>
        <taxon>Edwardsiidae</taxon>
        <taxon>Nematostella</taxon>
    </lineage>
</organism>
<protein>
    <submittedName>
        <fullName evidence="1">Uncharacterized protein</fullName>
    </submittedName>
</protein>
<name>A7T7Z8_NEMVE</name>